<dbReference type="Pfam" id="PF00089">
    <property type="entry name" value="Trypsin"/>
    <property type="match status" value="1"/>
</dbReference>
<dbReference type="RefSeq" id="XP_001357698.3">
    <property type="nucleotide sequence ID" value="XM_001357661.4"/>
</dbReference>
<organism evidence="13 14">
    <name type="scientific">Drosophila pseudoobscura pseudoobscura</name>
    <name type="common">Fruit fly</name>
    <dbReference type="NCBI Taxonomy" id="46245"/>
    <lineage>
        <taxon>Eukaryota</taxon>
        <taxon>Metazoa</taxon>
        <taxon>Ecdysozoa</taxon>
        <taxon>Arthropoda</taxon>
        <taxon>Hexapoda</taxon>
        <taxon>Insecta</taxon>
        <taxon>Pterygota</taxon>
        <taxon>Neoptera</taxon>
        <taxon>Endopterygota</taxon>
        <taxon>Diptera</taxon>
        <taxon>Brachycera</taxon>
        <taxon>Muscomorpha</taxon>
        <taxon>Ephydroidea</taxon>
        <taxon>Drosophilidae</taxon>
        <taxon>Drosophila</taxon>
        <taxon>Sophophora</taxon>
    </lineage>
</organism>
<evidence type="ECO:0000259" key="12">
    <source>
        <dbReference type="PROSITE" id="PS50240"/>
    </source>
</evidence>
<keyword evidence="3" id="KW-0964">Secreted</keyword>
<dbReference type="PRINTS" id="PR00722">
    <property type="entry name" value="CHYMOTRYPSIN"/>
</dbReference>
<dbReference type="InterPro" id="IPR001314">
    <property type="entry name" value="Peptidase_S1A"/>
</dbReference>
<name>A0A6I8UMC0_DROPS</name>
<dbReference type="InterPro" id="IPR043504">
    <property type="entry name" value="Peptidase_S1_PA_chymotrypsin"/>
</dbReference>
<dbReference type="Proteomes" id="UP000001819">
    <property type="component" value="Chromosome 2"/>
</dbReference>
<keyword evidence="4" id="KW-0645">Protease</keyword>
<dbReference type="SUPFAM" id="SSF50494">
    <property type="entry name" value="Trypsin-like serine proteases"/>
    <property type="match status" value="1"/>
</dbReference>
<dbReference type="PROSITE" id="PS00134">
    <property type="entry name" value="TRYPSIN_HIS"/>
    <property type="match status" value="1"/>
</dbReference>
<evidence type="ECO:0000256" key="8">
    <source>
        <dbReference type="ARBA" id="ARBA00023145"/>
    </source>
</evidence>
<keyword evidence="5 11" id="KW-0732">Signal</keyword>
<evidence type="ECO:0000256" key="9">
    <source>
        <dbReference type="ARBA" id="ARBA00023157"/>
    </source>
</evidence>
<feature type="signal peptide" evidence="11">
    <location>
        <begin position="1"/>
        <end position="19"/>
    </location>
</feature>
<feature type="domain" description="Peptidase S1" evidence="12">
    <location>
        <begin position="29"/>
        <end position="252"/>
    </location>
</feature>
<accession>A0A6I8UMC0</accession>
<protein>
    <submittedName>
        <fullName evidence="14">Trypsin-1</fullName>
    </submittedName>
</protein>
<dbReference type="CDD" id="cd00190">
    <property type="entry name" value="Tryp_SPc"/>
    <property type="match status" value="1"/>
</dbReference>
<dbReference type="AlphaFoldDB" id="A0A6I8UMC0"/>
<evidence type="ECO:0000256" key="1">
    <source>
        <dbReference type="ARBA" id="ARBA00004239"/>
    </source>
</evidence>
<dbReference type="SMART" id="SM00020">
    <property type="entry name" value="Tryp_SPc"/>
    <property type="match status" value="1"/>
</dbReference>
<evidence type="ECO:0000313" key="14">
    <source>
        <dbReference type="RefSeq" id="XP_001357698.3"/>
    </source>
</evidence>
<dbReference type="GO" id="GO:0006508">
    <property type="term" value="P:proteolysis"/>
    <property type="evidence" value="ECO:0007669"/>
    <property type="project" value="UniProtKB-KW"/>
</dbReference>
<keyword evidence="13" id="KW-1185">Reference proteome</keyword>
<dbReference type="InParanoid" id="A0A6I8UMC0"/>
<keyword evidence="7" id="KW-0720">Serine protease</keyword>
<evidence type="ECO:0000256" key="5">
    <source>
        <dbReference type="ARBA" id="ARBA00022729"/>
    </source>
</evidence>
<dbReference type="PROSITE" id="PS50240">
    <property type="entry name" value="TRYPSIN_DOM"/>
    <property type="match status" value="1"/>
</dbReference>
<dbReference type="KEGG" id="dpo:4800419"/>
<evidence type="ECO:0000256" key="6">
    <source>
        <dbReference type="ARBA" id="ARBA00022801"/>
    </source>
</evidence>
<evidence type="ECO:0000256" key="2">
    <source>
        <dbReference type="ARBA" id="ARBA00007664"/>
    </source>
</evidence>
<dbReference type="GO" id="GO:0004252">
    <property type="term" value="F:serine-type endopeptidase activity"/>
    <property type="evidence" value="ECO:0007669"/>
    <property type="project" value="UniProtKB-EC"/>
</dbReference>
<dbReference type="PANTHER" id="PTHR24264">
    <property type="entry name" value="TRYPSIN-RELATED"/>
    <property type="match status" value="1"/>
</dbReference>
<reference evidence="13" key="1">
    <citation type="submission" date="2024-06" db="UniProtKB">
        <authorList>
            <consortium name="RefSeq"/>
        </authorList>
    </citation>
    <scope>NUCLEOTIDE SEQUENCE [LARGE SCALE GENOMIC DNA]</scope>
    <source>
        <strain evidence="13">MV2-25</strain>
    </source>
</reference>
<evidence type="ECO:0000256" key="3">
    <source>
        <dbReference type="ARBA" id="ARBA00022525"/>
    </source>
</evidence>
<gene>
    <name evidence="14" type="primary">LOC4800419</name>
</gene>
<dbReference type="InterPro" id="IPR050127">
    <property type="entry name" value="Serine_Proteases_S1"/>
</dbReference>
<dbReference type="InterPro" id="IPR001254">
    <property type="entry name" value="Trypsin_dom"/>
</dbReference>
<dbReference type="GO" id="GO:0005615">
    <property type="term" value="C:extracellular space"/>
    <property type="evidence" value="ECO:0007669"/>
    <property type="project" value="TreeGrafter"/>
</dbReference>
<dbReference type="FunFam" id="2.40.10.10:FF:000077">
    <property type="entry name" value="Predicted protein"/>
    <property type="match status" value="1"/>
</dbReference>
<comment type="similarity">
    <text evidence="2">Belongs to the peptidase S1 family.</text>
</comment>
<evidence type="ECO:0000256" key="11">
    <source>
        <dbReference type="SAM" id="SignalP"/>
    </source>
</evidence>
<comment type="catalytic activity">
    <reaction evidence="10">
        <text>Preferential cleavage: Arg-|-Xaa, Lys-|-Xaa.</text>
        <dbReference type="EC" id="3.4.21.4"/>
    </reaction>
</comment>
<evidence type="ECO:0000256" key="4">
    <source>
        <dbReference type="ARBA" id="ARBA00022670"/>
    </source>
</evidence>
<dbReference type="InterPro" id="IPR018114">
    <property type="entry name" value="TRYPSIN_HIS"/>
</dbReference>
<evidence type="ECO:0000256" key="10">
    <source>
        <dbReference type="ARBA" id="ARBA00036320"/>
    </source>
</evidence>
<evidence type="ECO:0000256" key="7">
    <source>
        <dbReference type="ARBA" id="ARBA00022825"/>
    </source>
</evidence>
<sequence length="259" mass="28601">MYKLKSVHILFILFRFFLASEENRQSPRIVGGYPTDIVNVPYIVSLQLYGNHHCGGSIVNNRTIVTAAHCLAGIPRRLLKVKVGGSTRSPTDGQLFSVASIHYHEKWSAKSMDYDIGLIRLVNELTYSRKVKAIGMNHRKIADGSFATIAGWGFTTADGASTQVLHFARVPIVNQTVCRNLLGNRVTERMICAGYINNGGVDACHMDSGGPLVVREELIGIVSWGIGCALKKKPGVYARIETLSIWLNNLMKKLNTEKD</sequence>
<proteinExistence type="inferred from homology"/>
<dbReference type="InterPro" id="IPR009003">
    <property type="entry name" value="Peptidase_S1_PA"/>
</dbReference>
<dbReference type="Gene3D" id="2.40.10.10">
    <property type="entry name" value="Trypsin-like serine proteases"/>
    <property type="match status" value="1"/>
</dbReference>
<evidence type="ECO:0000313" key="13">
    <source>
        <dbReference type="Proteomes" id="UP000001819"/>
    </source>
</evidence>
<dbReference type="PANTHER" id="PTHR24264:SF83">
    <property type="entry name" value="COMPLEMENT FACTOR I"/>
    <property type="match status" value="1"/>
</dbReference>
<keyword evidence="9" id="KW-1015">Disulfide bond</keyword>
<keyword evidence="8" id="KW-0865">Zymogen</keyword>
<keyword evidence="6" id="KW-0378">Hydrolase</keyword>
<reference evidence="14" key="2">
    <citation type="submission" date="2025-08" db="UniProtKB">
        <authorList>
            <consortium name="RefSeq"/>
        </authorList>
    </citation>
    <scope>IDENTIFICATION</scope>
    <source>
        <strain evidence="14">MV-25-SWS-2005</strain>
        <tissue evidence="14">Whole body</tissue>
    </source>
</reference>
<feature type="chain" id="PRO_5026225944" evidence="11">
    <location>
        <begin position="20"/>
        <end position="259"/>
    </location>
</feature>
<comment type="subcellular location">
    <subcellularLocation>
        <location evidence="1">Secreted</location>
        <location evidence="1">Extracellular space</location>
    </subcellularLocation>
</comment>